<proteinExistence type="predicted"/>
<evidence type="ECO:0000256" key="1">
    <source>
        <dbReference type="SAM" id="SignalP"/>
    </source>
</evidence>
<keyword evidence="1" id="KW-0732">Signal</keyword>
<protein>
    <recommendedName>
        <fullName evidence="3">Lipoprotein</fullName>
    </recommendedName>
</protein>
<dbReference type="AlphaFoldDB" id="A0A6N3C358"/>
<accession>A0A6N3C358</accession>
<sequence length="149" mass="16802">MTKKKRWPLVLCLLTGLGAAGCTSEEEEQANSRAKEFAEDYFNLRFDEAYGNCTEDSRKWIAFRASNITEHDLEAVRSAPEGAYISSTECQQINDSTALVRCVVCQALAADSLEQQRGRIVPETAYLIPLRKEGRRWLVRMEGPLQNAK</sequence>
<feature type="chain" id="PRO_5027080598" description="Lipoprotein" evidence="1">
    <location>
        <begin position="21"/>
        <end position="149"/>
    </location>
</feature>
<organism evidence="2">
    <name type="scientific">Paraprevotella clara</name>
    <dbReference type="NCBI Taxonomy" id="454154"/>
    <lineage>
        <taxon>Bacteria</taxon>
        <taxon>Pseudomonadati</taxon>
        <taxon>Bacteroidota</taxon>
        <taxon>Bacteroidia</taxon>
        <taxon>Bacteroidales</taxon>
        <taxon>Prevotellaceae</taxon>
        <taxon>Paraprevotella</taxon>
    </lineage>
</organism>
<dbReference type="EMBL" id="CACRUT010000013">
    <property type="protein sequence ID" value="VYU08821.1"/>
    <property type="molecule type" value="Genomic_DNA"/>
</dbReference>
<feature type="signal peptide" evidence="1">
    <location>
        <begin position="1"/>
        <end position="20"/>
    </location>
</feature>
<evidence type="ECO:0008006" key="3">
    <source>
        <dbReference type="Google" id="ProtNLM"/>
    </source>
</evidence>
<reference evidence="2" key="1">
    <citation type="submission" date="2019-11" db="EMBL/GenBank/DDBJ databases">
        <authorList>
            <person name="Feng L."/>
        </authorList>
    </citation>
    <scope>NUCLEOTIDE SEQUENCE</scope>
    <source>
        <strain evidence="2">PclaraLFYP37</strain>
    </source>
</reference>
<dbReference type="RefSeq" id="WP_288606091.1">
    <property type="nucleotide sequence ID" value="NZ_CACRUT010000013.1"/>
</dbReference>
<evidence type="ECO:0000313" key="2">
    <source>
        <dbReference type="EMBL" id="VYU08821.1"/>
    </source>
</evidence>
<name>A0A6N3C358_9BACT</name>
<dbReference type="PROSITE" id="PS51257">
    <property type="entry name" value="PROKAR_LIPOPROTEIN"/>
    <property type="match status" value="1"/>
</dbReference>
<gene>
    <name evidence="2" type="ORF">PCLFYP37_01881</name>
</gene>